<protein>
    <submittedName>
        <fullName evidence="1">Uridine kinase</fullName>
    </submittedName>
</protein>
<dbReference type="RefSeq" id="WP_184962903.1">
    <property type="nucleotide sequence ID" value="NZ_JACHIN010000004.1"/>
</dbReference>
<dbReference type="Proteomes" id="UP000568380">
    <property type="component" value="Unassembled WGS sequence"/>
</dbReference>
<organism evidence="1 2">
    <name type="scientific">Nonomuraea endophytica</name>
    <dbReference type="NCBI Taxonomy" id="714136"/>
    <lineage>
        <taxon>Bacteria</taxon>
        <taxon>Bacillati</taxon>
        <taxon>Actinomycetota</taxon>
        <taxon>Actinomycetes</taxon>
        <taxon>Streptosporangiales</taxon>
        <taxon>Streptosporangiaceae</taxon>
        <taxon>Nonomuraea</taxon>
    </lineage>
</organism>
<dbReference type="InterPro" id="IPR027417">
    <property type="entry name" value="P-loop_NTPase"/>
</dbReference>
<dbReference type="EMBL" id="JACHIN010000004">
    <property type="protein sequence ID" value="MBB5078341.1"/>
    <property type="molecule type" value="Genomic_DNA"/>
</dbReference>
<sequence>MQTLAQRVRDLPPSCGPVRLVAVDGPAGAGKTTFAGRLGEALGCQVIHSDDFPVPWSEGPGAWFAALREQVLDPLSAGRTGRFRRYDWHRAQYTTWLDVPPAPVLVIEGVGTARRDADHLLAFRVWLEAGHTTRWDRVRARDGAGLEAEWQAWFAAEDRWFADDATRSRADLVIST</sequence>
<reference evidence="1 2" key="1">
    <citation type="submission" date="2020-08" db="EMBL/GenBank/DDBJ databases">
        <title>Genomic Encyclopedia of Type Strains, Phase IV (KMG-IV): sequencing the most valuable type-strain genomes for metagenomic binning, comparative biology and taxonomic classification.</title>
        <authorList>
            <person name="Goeker M."/>
        </authorList>
    </citation>
    <scope>NUCLEOTIDE SEQUENCE [LARGE SCALE GENOMIC DNA]</scope>
    <source>
        <strain evidence="1 2">DSM 45385</strain>
    </source>
</reference>
<evidence type="ECO:0000313" key="2">
    <source>
        <dbReference type="Proteomes" id="UP000568380"/>
    </source>
</evidence>
<keyword evidence="2" id="KW-1185">Reference proteome</keyword>
<dbReference type="AlphaFoldDB" id="A0A7W8EGF9"/>
<dbReference type="Gene3D" id="3.40.50.300">
    <property type="entry name" value="P-loop containing nucleotide triphosphate hydrolases"/>
    <property type="match status" value="1"/>
</dbReference>
<keyword evidence="1" id="KW-0808">Transferase</keyword>
<comment type="caution">
    <text evidence="1">The sequence shown here is derived from an EMBL/GenBank/DDBJ whole genome shotgun (WGS) entry which is preliminary data.</text>
</comment>
<dbReference type="GO" id="GO:0016301">
    <property type="term" value="F:kinase activity"/>
    <property type="evidence" value="ECO:0007669"/>
    <property type="project" value="UniProtKB-KW"/>
</dbReference>
<accession>A0A7W8EGF9</accession>
<evidence type="ECO:0000313" key="1">
    <source>
        <dbReference type="EMBL" id="MBB5078341.1"/>
    </source>
</evidence>
<dbReference type="SUPFAM" id="SSF52540">
    <property type="entry name" value="P-loop containing nucleoside triphosphate hydrolases"/>
    <property type="match status" value="1"/>
</dbReference>
<gene>
    <name evidence="1" type="ORF">HNR40_003816</name>
</gene>
<name>A0A7W8EGF9_9ACTN</name>
<proteinExistence type="predicted"/>
<keyword evidence="1" id="KW-0418">Kinase</keyword>